<dbReference type="EMBL" id="JACRVF010000004">
    <property type="protein sequence ID" value="MBC5994019.1"/>
    <property type="molecule type" value="Genomic_DNA"/>
</dbReference>
<dbReference type="InterPro" id="IPR011990">
    <property type="entry name" value="TPR-like_helical_dom_sf"/>
</dbReference>
<keyword evidence="6" id="KW-1185">Reference proteome</keyword>
<feature type="transmembrane region" description="Helical" evidence="4">
    <location>
        <begin position="32"/>
        <end position="51"/>
    </location>
</feature>
<evidence type="ECO:0000256" key="2">
    <source>
        <dbReference type="ARBA" id="ARBA00022803"/>
    </source>
</evidence>
<evidence type="ECO:0000256" key="3">
    <source>
        <dbReference type="SAM" id="Coils"/>
    </source>
</evidence>
<proteinExistence type="predicted"/>
<dbReference type="SMART" id="SM00028">
    <property type="entry name" value="TPR"/>
    <property type="match status" value="2"/>
</dbReference>
<dbReference type="Gene3D" id="1.25.40.10">
    <property type="entry name" value="Tetratricopeptide repeat domain"/>
    <property type="match status" value="1"/>
</dbReference>
<keyword evidence="4" id="KW-0812">Transmembrane</keyword>
<accession>A0A923N968</accession>
<dbReference type="PANTHER" id="PTHR44858">
    <property type="entry name" value="TETRATRICOPEPTIDE REPEAT PROTEIN 6"/>
    <property type="match status" value="1"/>
</dbReference>
<comment type="caution">
    <text evidence="5">The sequence shown here is derived from an EMBL/GenBank/DDBJ whole genome shotgun (WGS) entry which is preliminary data.</text>
</comment>
<dbReference type="InterPro" id="IPR050498">
    <property type="entry name" value="Ycf3"/>
</dbReference>
<evidence type="ECO:0000313" key="6">
    <source>
        <dbReference type="Proteomes" id="UP000603640"/>
    </source>
</evidence>
<name>A0A923N968_9BACT</name>
<evidence type="ECO:0000313" key="5">
    <source>
        <dbReference type="EMBL" id="MBC5994019.1"/>
    </source>
</evidence>
<protein>
    <submittedName>
        <fullName evidence="5">Tetratricopeptide repeat protein</fullName>
    </submittedName>
</protein>
<keyword evidence="3" id="KW-0175">Coiled coil</keyword>
<dbReference type="Pfam" id="PF14559">
    <property type="entry name" value="TPR_19"/>
    <property type="match status" value="1"/>
</dbReference>
<keyword evidence="4" id="KW-1133">Transmembrane helix</keyword>
<dbReference type="InterPro" id="IPR019734">
    <property type="entry name" value="TPR_rpt"/>
</dbReference>
<keyword evidence="2" id="KW-0802">TPR repeat</keyword>
<gene>
    <name evidence="5" type="ORF">H8S84_14315</name>
</gene>
<organism evidence="5 6">
    <name type="scientific">Pontibacter cellulosilyticus</name>
    <dbReference type="NCBI Taxonomy" id="1720253"/>
    <lineage>
        <taxon>Bacteria</taxon>
        <taxon>Pseudomonadati</taxon>
        <taxon>Bacteroidota</taxon>
        <taxon>Cytophagia</taxon>
        <taxon>Cytophagales</taxon>
        <taxon>Hymenobacteraceae</taxon>
        <taxon>Pontibacter</taxon>
    </lineage>
</organism>
<keyword evidence="1" id="KW-0677">Repeat</keyword>
<keyword evidence="4" id="KW-0472">Membrane</keyword>
<reference evidence="5" key="1">
    <citation type="submission" date="2020-08" db="EMBL/GenBank/DDBJ databases">
        <title>Pontibacter sp. SD6 16S ribosomal RNA gene Genome sequencing and assembly.</title>
        <authorList>
            <person name="Kang M."/>
        </authorList>
    </citation>
    <scope>NUCLEOTIDE SEQUENCE</scope>
    <source>
        <strain evidence="5">SD6</strain>
    </source>
</reference>
<feature type="coiled-coil region" evidence="3">
    <location>
        <begin position="110"/>
        <end position="140"/>
    </location>
</feature>
<evidence type="ECO:0000256" key="4">
    <source>
        <dbReference type="SAM" id="Phobius"/>
    </source>
</evidence>
<dbReference type="Proteomes" id="UP000603640">
    <property type="component" value="Unassembled WGS sequence"/>
</dbReference>
<dbReference type="PANTHER" id="PTHR44858:SF1">
    <property type="entry name" value="UDP-N-ACETYLGLUCOSAMINE--PEPTIDE N-ACETYLGLUCOSAMINYLTRANSFERASE SPINDLY-RELATED"/>
    <property type="match status" value="1"/>
</dbReference>
<dbReference type="SUPFAM" id="SSF48452">
    <property type="entry name" value="TPR-like"/>
    <property type="match status" value="1"/>
</dbReference>
<dbReference type="RefSeq" id="WP_187068041.1">
    <property type="nucleotide sequence ID" value="NZ_JACRVF010000004.1"/>
</dbReference>
<sequence>MRYVPDLIPKASRVLPSYFQGSPYAFPTRNKFLVALSYLGAAFFFLGALAFLKHPFVTLLLGAIGFLLLPQGHRWLERKGRFQFKRKAKAIVSGSIFLVSTPFINHYAEVDAQEAHAMQVQEEKARQEQLMAAKVEAQRKDSLHFYLAESVQLKEAKKATLALARLQHAEALATEAEKDTIQGIKSDILTVRALTLVSAKKYKAAAADLTTLIDQSPTDGDLLYNRALCYSKLGKTKEAVADLKTAIEVGHVEANKLHERINPLKKRVAYYVTRCCDGTTSSATGRGACSHHGGVCDWNDPVYEEYRKY</sequence>
<dbReference type="AlphaFoldDB" id="A0A923N968"/>
<feature type="transmembrane region" description="Helical" evidence="4">
    <location>
        <begin position="57"/>
        <end position="76"/>
    </location>
</feature>
<evidence type="ECO:0000256" key="1">
    <source>
        <dbReference type="ARBA" id="ARBA00022737"/>
    </source>
</evidence>